<reference evidence="1 2" key="1">
    <citation type="submission" date="2016-10" db="EMBL/GenBank/DDBJ databases">
        <authorList>
            <person name="de Groot N.N."/>
        </authorList>
    </citation>
    <scope>NUCLEOTIDE SEQUENCE [LARGE SCALE GENOMIC DNA]</scope>
    <source>
        <strain evidence="1 2">TC2-24</strain>
    </source>
</reference>
<keyword evidence="2" id="KW-1185">Reference proteome</keyword>
<proteinExistence type="predicted"/>
<name>A0A1I0M8Q2_9BACT</name>
<protein>
    <recommendedName>
        <fullName evidence="3">Lipoprotein</fullName>
    </recommendedName>
</protein>
<evidence type="ECO:0008006" key="3">
    <source>
        <dbReference type="Google" id="ProtNLM"/>
    </source>
</evidence>
<evidence type="ECO:0000313" key="1">
    <source>
        <dbReference type="EMBL" id="SEV84702.1"/>
    </source>
</evidence>
<evidence type="ECO:0000313" key="2">
    <source>
        <dbReference type="Proteomes" id="UP000199373"/>
    </source>
</evidence>
<sequence length="129" mass="14995">MKKLCGLCLMVLMLSACQESLEDRCMREAREYTKKNCPVKLDDNTTLDSLTFERDSHTLHYYYKLTGVADQEGLLNGTEVTKALKVELKNTTSMKVYKDNKYKFAYTFCSEKDPKKVLYEATLTEKDYQ</sequence>
<dbReference type="Proteomes" id="UP000199373">
    <property type="component" value="Unassembled WGS sequence"/>
</dbReference>
<accession>A0A1I0M8Q2</accession>
<dbReference type="PROSITE" id="PS51257">
    <property type="entry name" value="PROKAR_LIPOPROTEIN"/>
    <property type="match status" value="1"/>
</dbReference>
<gene>
    <name evidence="1" type="ORF">SAMN04487850_0433</name>
</gene>
<dbReference type="EMBL" id="FOIQ01000001">
    <property type="protein sequence ID" value="SEV84702.1"/>
    <property type="molecule type" value="Genomic_DNA"/>
</dbReference>
<dbReference type="AlphaFoldDB" id="A0A1I0M8Q2"/>
<dbReference type="RefSeq" id="WP_255397410.1">
    <property type="nucleotide sequence ID" value="NZ_FOIQ01000001.1"/>
</dbReference>
<organism evidence="1 2">
    <name type="scientific">Prevotella aff. ruminicola Tc2-24</name>
    <dbReference type="NCBI Taxonomy" id="81582"/>
    <lineage>
        <taxon>Bacteria</taxon>
        <taxon>Pseudomonadati</taxon>
        <taxon>Bacteroidota</taxon>
        <taxon>Bacteroidia</taxon>
        <taxon>Bacteroidales</taxon>
        <taxon>Prevotellaceae</taxon>
        <taxon>Prevotella</taxon>
    </lineage>
</organism>